<evidence type="ECO:0000313" key="1">
    <source>
        <dbReference type="EMBL" id="AHC38397.1"/>
    </source>
</evidence>
<dbReference type="Proteomes" id="UP000018725">
    <property type="component" value="Chromosome"/>
</dbReference>
<keyword evidence="2" id="KW-1185">Reference proteome</keyword>
<organism evidence="1 2">
    <name type="scientific">Pseudomonas gorinensis</name>
    <dbReference type="NCBI Taxonomy" id="3240790"/>
    <lineage>
        <taxon>Bacteria</taxon>
        <taxon>Pseudomonadati</taxon>
        <taxon>Pseudomonadota</taxon>
        <taxon>Gammaproteobacteria</taxon>
        <taxon>Pseudomonadales</taxon>
        <taxon>Pseudomonadaceae</taxon>
        <taxon>Pseudomonas</taxon>
    </lineage>
</organism>
<accession>A0ACA7PER3</accession>
<dbReference type="EMBL" id="CP006852">
    <property type="protein sequence ID" value="AHC38397.1"/>
    <property type="molecule type" value="Genomic_DNA"/>
</dbReference>
<gene>
    <name evidence="1" type="ORF">U771_29670</name>
</gene>
<reference evidence="1 2" key="1">
    <citation type="journal article" date="2014" name="Genome Announc.">
        <title>Complete Genome Sequence of Pseudomonas sp. Strain TKP, Isolated from a gamma-Hexachlorocyclohexane-Degrading Mixed Culture.</title>
        <authorList>
            <person name="Ohtsubo Y."/>
            <person name="Kishida K."/>
            <person name="Sato T."/>
            <person name="Tabata M."/>
            <person name="Kawasumi T."/>
            <person name="Ogura Y."/>
            <person name="Hayashi T."/>
            <person name="Tsuda M."/>
            <person name="Nagata Y."/>
        </authorList>
    </citation>
    <scope>NUCLEOTIDE SEQUENCE [LARGE SCALE GENOMIC DNA]</scope>
    <source>
        <strain evidence="1 2">TKP</strain>
    </source>
</reference>
<proteinExistence type="predicted"/>
<evidence type="ECO:0000313" key="2">
    <source>
        <dbReference type="Proteomes" id="UP000018725"/>
    </source>
</evidence>
<sequence>MRIKTKPEVICLTELGYCFFHNGTHLLKISKRKFIEALESDEKSALIAERYPDFFNLANANEARSSYEKSSLLFSDSHE</sequence>
<protein>
    <submittedName>
        <fullName evidence="1">Uncharacterized protein</fullName>
    </submittedName>
</protein>
<name>A0ACA7PER3_9PSED</name>